<evidence type="ECO:0000313" key="4">
    <source>
        <dbReference type="EMBL" id="TPX77071.1"/>
    </source>
</evidence>
<feature type="region of interest" description="Disordered" evidence="1">
    <location>
        <begin position="423"/>
        <end position="444"/>
    </location>
</feature>
<evidence type="ECO:0000256" key="2">
    <source>
        <dbReference type="SAM" id="Phobius"/>
    </source>
</evidence>
<accession>A0A507FKW5</accession>
<keyword evidence="2" id="KW-0472">Membrane</keyword>
<keyword evidence="2" id="KW-1133">Transmembrane helix</keyword>
<feature type="chain" id="PRO_5021324809" evidence="3">
    <location>
        <begin position="18"/>
        <end position="444"/>
    </location>
</feature>
<feature type="region of interest" description="Disordered" evidence="1">
    <location>
        <begin position="229"/>
        <end position="270"/>
    </location>
</feature>
<dbReference type="AlphaFoldDB" id="A0A507FKW5"/>
<keyword evidence="5" id="KW-1185">Reference proteome</keyword>
<reference evidence="4 5" key="1">
    <citation type="journal article" date="2019" name="Sci. Rep.">
        <title>Comparative genomics of chytrid fungi reveal insights into the obligate biotrophic and pathogenic lifestyle of Synchytrium endobioticum.</title>
        <authorList>
            <person name="van de Vossenberg B.T.L.H."/>
            <person name="Warris S."/>
            <person name="Nguyen H.D.T."/>
            <person name="van Gent-Pelzer M.P.E."/>
            <person name="Joly D.L."/>
            <person name="van de Geest H.C."/>
            <person name="Bonants P.J.M."/>
            <person name="Smith D.S."/>
            <person name="Levesque C.A."/>
            <person name="van der Lee T.A.J."/>
        </authorList>
    </citation>
    <scope>NUCLEOTIDE SEQUENCE [LARGE SCALE GENOMIC DNA]</scope>
    <source>
        <strain evidence="4 5">CBS 675.73</strain>
    </source>
</reference>
<protein>
    <submittedName>
        <fullName evidence="4">Uncharacterized protein</fullName>
    </submittedName>
</protein>
<evidence type="ECO:0000256" key="1">
    <source>
        <dbReference type="SAM" id="MobiDB-lite"/>
    </source>
</evidence>
<organism evidence="4 5">
    <name type="scientific">Chytriomyces confervae</name>
    <dbReference type="NCBI Taxonomy" id="246404"/>
    <lineage>
        <taxon>Eukaryota</taxon>
        <taxon>Fungi</taxon>
        <taxon>Fungi incertae sedis</taxon>
        <taxon>Chytridiomycota</taxon>
        <taxon>Chytridiomycota incertae sedis</taxon>
        <taxon>Chytridiomycetes</taxon>
        <taxon>Chytridiales</taxon>
        <taxon>Chytriomycetaceae</taxon>
        <taxon>Chytriomyces</taxon>
    </lineage>
</organism>
<keyword evidence="2" id="KW-0812">Transmembrane</keyword>
<evidence type="ECO:0000313" key="5">
    <source>
        <dbReference type="Proteomes" id="UP000320333"/>
    </source>
</evidence>
<name>A0A507FKW5_9FUNG</name>
<feature type="compositionally biased region" description="Polar residues" evidence="1">
    <location>
        <begin position="254"/>
        <end position="264"/>
    </location>
</feature>
<feature type="transmembrane region" description="Helical" evidence="2">
    <location>
        <begin position="197"/>
        <end position="219"/>
    </location>
</feature>
<dbReference type="OrthoDB" id="2111613at2759"/>
<evidence type="ECO:0000256" key="3">
    <source>
        <dbReference type="SAM" id="SignalP"/>
    </source>
</evidence>
<feature type="signal peptide" evidence="3">
    <location>
        <begin position="1"/>
        <end position="17"/>
    </location>
</feature>
<dbReference type="EMBL" id="QEAP01000029">
    <property type="protein sequence ID" value="TPX77071.1"/>
    <property type="molecule type" value="Genomic_DNA"/>
</dbReference>
<keyword evidence="3" id="KW-0732">Signal</keyword>
<proteinExistence type="predicted"/>
<feature type="region of interest" description="Disordered" evidence="1">
    <location>
        <begin position="384"/>
        <end position="404"/>
    </location>
</feature>
<comment type="caution">
    <text evidence="4">The sequence shown here is derived from an EMBL/GenBank/DDBJ whole genome shotgun (WGS) entry which is preliminary data.</text>
</comment>
<feature type="compositionally biased region" description="Acidic residues" evidence="1">
    <location>
        <begin position="423"/>
        <end position="438"/>
    </location>
</feature>
<sequence length="444" mass="48875">MRFWFLALLVLTTGISGQQQKTLPTLSIPSNNQTTYEPCTVCASNQTLCPTECGPSGSNPLHITLGSTFTVLVQYARNVADIELFLALGSNRRSATNAFTSYWSLLDHLDPAAPRSGRFNPQDRHNPYAFVVKIPVNLTEFSSNYGLAYGYNSTPYDEFIIRNLTLDDSSKSWTDVTNVNGSATISNINNSEPQPSWIFAVVAVAGGIVVLTAIGFSFSKYKRRKIPSRETKLESGPAVHVQSSKPLDEYASQPGDNPNASGNARSIHLYDDDDSDTELIVFKRSLKDRGSSYAASVNSKGGTSSVSMPHSILKTTSAVQEEAIKAQIYDSILSEHQMQQFMAAAENAERSEGAVERKESKKVAFKETVMTVVVDLTQPPVDDAVNPEGLFDDSEDADYKIPHFNDGGLERDVKALLAREVHAEEDDAEYDSEKDDNDDWRKEE</sequence>
<dbReference type="Proteomes" id="UP000320333">
    <property type="component" value="Unassembled WGS sequence"/>
</dbReference>
<gene>
    <name evidence="4" type="ORF">CcCBS67573_g01665</name>
</gene>